<evidence type="ECO:0000313" key="3">
    <source>
        <dbReference type="Proteomes" id="UP001500454"/>
    </source>
</evidence>
<gene>
    <name evidence="2" type="ORF">GCM10023186_06370</name>
</gene>
<evidence type="ECO:0000313" key="2">
    <source>
        <dbReference type="EMBL" id="GAA4374687.1"/>
    </source>
</evidence>
<proteinExistence type="predicted"/>
<protein>
    <recommendedName>
        <fullName evidence="4">SMP domain-containing protein</fullName>
    </recommendedName>
</protein>
<dbReference type="RefSeq" id="WP_345221331.1">
    <property type="nucleotide sequence ID" value="NZ_BAABHA010000002.1"/>
</dbReference>
<accession>A0ABP8IVD8</accession>
<feature type="region of interest" description="Disordered" evidence="1">
    <location>
        <begin position="1"/>
        <end position="76"/>
    </location>
</feature>
<organism evidence="2 3">
    <name type="scientific">Hymenobacter koreensis</name>
    <dbReference type="NCBI Taxonomy" id="1084523"/>
    <lineage>
        <taxon>Bacteria</taxon>
        <taxon>Pseudomonadati</taxon>
        <taxon>Bacteroidota</taxon>
        <taxon>Cytophagia</taxon>
        <taxon>Cytophagales</taxon>
        <taxon>Hymenobacteraceae</taxon>
        <taxon>Hymenobacter</taxon>
    </lineage>
</organism>
<feature type="compositionally biased region" description="Polar residues" evidence="1">
    <location>
        <begin position="11"/>
        <end position="20"/>
    </location>
</feature>
<comment type="caution">
    <text evidence="2">The sequence shown here is derived from an EMBL/GenBank/DDBJ whole genome shotgun (WGS) entry which is preliminary data.</text>
</comment>
<name>A0ABP8IVD8_9BACT</name>
<reference evidence="3" key="1">
    <citation type="journal article" date="2019" name="Int. J. Syst. Evol. Microbiol.">
        <title>The Global Catalogue of Microorganisms (GCM) 10K type strain sequencing project: providing services to taxonomists for standard genome sequencing and annotation.</title>
        <authorList>
            <consortium name="The Broad Institute Genomics Platform"/>
            <consortium name="The Broad Institute Genome Sequencing Center for Infectious Disease"/>
            <person name="Wu L."/>
            <person name="Ma J."/>
        </authorList>
    </citation>
    <scope>NUCLEOTIDE SEQUENCE [LARGE SCALE GENOMIC DNA]</scope>
    <source>
        <strain evidence="3">JCM 17924</strain>
    </source>
</reference>
<keyword evidence="3" id="KW-1185">Reference proteome</keyword>
<evidence type="ECO:0008006" key="4">
    <source>
        <dbReference type="Google" id="ProtNLM"/>
    </source>
</evidence>
<dbReference type="EMBL" id="BAABHA010000002">
    <property type="protein sequence ID" value="GAA4374687.1"/>
    <property type="molecule type" value="Genomic_DNA"/>
</dbReference>
<dbReference type="Proteomes" id="UP001500454">
    <property type="component" value="Unassembled WGS sequence"/>
</dbReference>
<feature type="compositionally biased region" description="Basic and acidic residues" evidence="1">
    <location>
        <begin position="35"/>
        <end position="47"/>
    </location>
</feature>
<sequence>MSKQPKDVKANPTNSESSGANRVGVANSGQNQFPLKEEAREDAEQNTKQKGGMPSAGSRARQGAENVDPGTLDNNQ</sequence>
<evidence type="ECO:0000256" key="1">
    <source>
        <dbReference type="SAM" id="MobiDB-lite"/>
    </source>
</evidence>